<evidence type="ECO:0008006" key="4">
    <source>
        <dbReference type="Google" id="ProtNLM"/>
    </source>
</evidence>
<dbReference type="PANTHER" id="PTHR34144">
    <property type="entry name" value="CHROMOSOME 8, WHOLE GENOME SHOTGUN SEQUENCE"/>
    <property type="match status" value="1"/>
</dbReference>
<evidence type="ECO:0000256" key="1">
    <source>
        <dbReference type="SAM" id="Phobius"/>
    </source>
</evidence>
<accession>A0A8K0JS50</accession>
<organism evidence="2 3">
    <name type="scientific">Filobasidium floriforme</name>
    <dbReference type="NCBI Taxonomy" id="5210"/>
    <lineage>
        <taxon>Eukaryota</taxon>
        <taxon>Fungi</taxon>
        <taxon>Dikarya</taxon>
        <taxon>Basidiomycota</taxon>
        <taxon>Agaricomycotina</taxon>
        <taxon>Tremellomycetes</taxon>
        <taxon>Filobasidiales</taxon>
        <taxon>Filobasidiaceae</taxon>
        <taxon>Filobasidium</taxon>
    </lineage>
</organism>
<protein>
    <recommendedName>
        <fullName evidence="4">Alpha-1,3-mannosyltransferase CMT1</fullName>
    </recommendedName>
</protein>
<comment type="caution">
    <text evidence="2">The sequence shown here is derived from an EMBL/GenBank/DDBJ whole genome shotgun (WGS) entry which is preliminary data.</text>
</comment>
<dbReference type="Pfam" id="PF11735">
    <property type="entry name" value="CAP59_mtransfer"/>
    <property type="match status" value="1"/>
</dbReference>
<keyword evidence="1" id="KW-0472">Membrane</keyword>
<sequence length="454" mass="51826">MSIRLRLTSLANSFYLTTTRNRPRSIAAIVVFFFLLLVYWNPRIHHKLAPQDYLPLLPEPASSPKLEGRLKDLDRRLEEHFGEKGQVVPERVYPYHALTQAQQDRYSLLTGGTGVYMFTTITRQIQDQLPDLLAAILVVVNTLGATRVSFSFLEGPSADLTPSVFDDVLYPFLISLNVPESRIHIVTHSPKIDFTAGNRIELLADLRNQALAPLWDERGKGQVGDNVKAVVMFNDVYLKAEHFLEVLYWHQVNGAGMTTAWDWWKREPGYYYDIWVGRTVDSGDLFYPIDNSWWSPSDRLFPTSAESKRAFEALEPFPVYSAWNGLAVLDPTPLVKQGVRFRRSDRAKGECAASECTLICGDYWKEGAGRIQVVPAVQLAYERDVAIETEKKMQESRKGLGWKAGVPPVKPRQPLKPYWRNSPPEKVRCHPWPETSGLDANVWEHTEWVEPWQG</sequence>
<keyword evidence="3" id="KW-1185">Reference proteome</keyword>
<gene>
    <name evidence="2" type="ORF">FFLO_00037</name>
</gene>
<name>A0A8K0JS50_9TREE</name>
<dbReference type="InterPro" id="IPR021047">
    <property type="entry name" value="Mannosyltransferase_CMT1"/>
</dbReference>
<evidence type="ECO:0000313" key="2">
    <source>
        <dbReference type="EMBL" id="KAG7580066.1"/>
    </source>
</evidence>
<dbReference type="PANTHER" id="PTHR34144:SF5">
    <property type="entry name" value="ALPHA-1,3-MANNOSYLTRANSFERASE CMT1"/>
    <property type="match status" value="1"/>
</dbReference>
<dbReference type="EMBL" id="JABELV010000001">
    <property type="protein sequence ID" value="KAG7580066.1"/>
    <property type="molecule type" value="Genomic_DNA"/>
</dbReference>
<reference evidence="2" key="1">
    <citation type="submission" date="2020-04" db="EMBL/GenBank/DDBJ databases">
        <title>Analysis of mating type loci in Filobasidium floriforme.</title>
        <authorList>
            <person name="Nowrousian M."/>
        </authorList>
    </citation>
    <scope>NUCLEOTIDE SEQUENCE</scope>
    <source>
        <strain evidence="2">CBS 6242</strain>
    </source>
</reference>
<proteinExistence type="predicted"/>
<feature type="transmembrane region" description="Helical" evidence="1">
    <location>
        <begin position="21"/>
        <end position="40"/>
    </location>
</feature>
<keyword evidence="1" id="KW-1133">Transmembrane helix</keyword>
<dbReference type="AlphaFoldDB" id="A0A8K0JS50"/>
<keyword evidence="1" id="KW-0812">Transmembrane</keyword>
<dbReference type="Proteomes" id="UP000812966">
    <property type="component" value="Unassembled WGS sequence"/>
</dbReference>
<evidence type="ECO:0000313" key="3">
    <source>
        <dbReference type="Proteomes" id="UP000812966"/>
    </source>
</evidence>